<dbReference type="Pfam" id="PF00072">
    <property type="entry name" value="Response_reg"/>
    <property type="match status" value="1"/>
</dbReference>
<comment type="caution">
    <text evidence="4">The sequence shown here is derived from an EMBL/GenBank/DDBJ whole genome shotgun (WGS) entry which is preliminary data.</text>
</comment>
<dbReference type="InterPro" id="IPR050595">
    <property type="entry name" value="Bact_response_regulator"/>
</dbReference>
<dbReference type="EMBL" id="PCVG01000074">
    <property type="protein sequence ID" value="PIQ68185.1"/>
    <property type="molecule type" value="Genomic_DNA"/>
</dbReference>
<sequence>MNKLTVLVVEDEQAILDLYKILLEQWGFRVIPVQGVKEALAVLGSRNVDILLTDEKLDDGNGLDVAQASKKQNPTRPIVVCSGTVAFGSELQKLANATLMKPFVAGALEEAFRAQSLLCREIVSETSGITLGTIYSFLEWVDKTVYLGDGNARGLRFYTEYANIIRRLNATLPNDLKVPPEVVTQLKDDVVITGESLKIFGEAEALFRRFEAEKETE</sequence>
<dbReference type="InterPro" id="IPR001789">
    <property type="entry name" value="Sig_transdc_resp-reg_receiver"/>
</dbReference>
<name>A0A2H0KAD0_9BACT</name>
<evidence type="ECO:0000259" key="3">
    <source>
        <dbReference type="PROSITE" id="PS50110"/>
    </source>
</evidence>
<dbReference type="InterPro" id="IPR011006">
    <property type="entry name" value="CheY-like_superfamily"/>
</dbReference>
<protein>
    <recommendedName>
        <fullName evidence="3">Response regulatory domain-containing protein</fullName>
    </recommendedName>
</protein>
<dbReference type="Gene3D" id="3.40.50.2300">
    <property type="match status" value="1"/>
</dbReference>
<keyword evidence="1 2" id="KW-0597">Phosphoprotein</keyword>
<accession>A0A2H0KAD0</accession>
<dbReference type="SUPFAM" id="SSF52172">
    <property type="entry name" value="CheY-like"/>
    <property type="match status" value="1"/>
</dbReference>
<evidence type="ECO:0000256" key="1">
    <source>
        <dbReference type="ARBA" id="ARBA00022553"/>
    </source>
</evidence>
<feature type="modified residue" description="4-aspartylphosphate" evidence="2">
    <location>
        <position position="54"/>
    </location>
</feature>
<organism evidence="4 5">
    <name type="scientific">Candidatus Taylorbacteria bacterium CG11_big_fil_rev_8_21_14_0_20_46_11</name>
    <dbReference type="NCBI Taxonomy" id="1975025"/>
    <lineage>
        <taxon>Bacteria</taxon>
        <taxon>Candidatus Tayloriibacteriota</taxon>
    </lineage>
</organism>
<proteinExistence type="predicted"/>
<feature type="domain" description="Response regulatory" evidence="3">
    <location>
        <begin position="5"/>
        <end position="116"/>
    </location>
</feature>
<dbReference type="PROSITE" id="PS50110">
    <property type="entry name" value="RESPONSE_REGULATORY"/>
    <property type="match status" value="1"/>
</dbReference>
<evidence type="ECO:0000313" key="5">
    <source>
        <dbReference type="Proteomes" id="UP000229342"/>
    </source>
</evidence>
<gene>
    <name evidence="4" type="ORF">COV91_05440</name>
</gene>
<reference evidence="4 5" key="1">
    <citation type="submission" date="2017-09" db="EMBL/GenBank/DDBJ databases">
        <title>Depth-based differentiation of microbial function through sediment-hosted aquifers and enrichment of novel symbionts in the deep terrestrial subsurface.</title>
        <authorList>
            <person name="Probst A.J."/>
            <person name="Ladd B."/>
            <person name="Jarett J.K."/>
            <person name="Geller-Mcgrath D.E."/>
            <person name="Sieber C.M."/>
            <person name="Emerson J.B."/>
            <person name="Anantharaman K."/>
            <person name="Thomas B.C."/>
            <person name="Malmstrom R."/>
            <person name="Stieglmeier M."/>
            <person name="Klingl A."/>
            <person name="Woyke T."/>
            <person name="Ryan C.M."/>
            <person name="Banfield J.F."/>
        </authorList>
    </citation>
    <scope>NUCLEOTIDE SEQUENCE [LARGE SCALE GENOMIC DNA]</scope>
    <source>
        <strain evidence="4">CG11_big_fil_rev_8_21_14_0_20_46_11</strain>
    </source>
</reference>
<dbReference type="PANTHER" id="PTHR44591">
    <property type="entry name" value="STRESS RESPONSE REGULATOR PROTEIN 1"/>
    <property type="match status" value="1"/>
</dbReference>
<evidence type="ECO:0000313" key="4">
    <source>
        <dbReference type="EMBL" id="PIQ68185.1"/>
    </source>
</evidence>
<dbReference type="SMART" id="SM00448">
    <property type="entry name" value="REC"/>
    <property type="match status" value="1"/>
</dbReference>
<evidence type="ECO:0000256" key="2">
    <source>
        <dbReference type="PROSITE-ProRule" id="PRU00169"/>
    </source>
</evidence>
<dbReference type="PANTHER" id="PTHR44591:SF3">
    <property type="entry name" value="RESPONSE REGULATORY DOMAIN-CONTAINING PROTEIN"/>
    <property type="match status" value="1"/>
</dbReference>
<dbReference type="GO" id="GO:0000160">
    <property type="term" value="P:phosphorelay signal transduction system"/>
    <property type="evidence" value="ECO:0007669"/>
    <property type="project" value="InterPro"/>
</dbReference>
<dbReference type="AlphaFoldDB" id="A0A2H0KAD0"/>
<dbReference type="Proteomes" id="UP000229342">
    <property type="component" value="Unassembled WGS sequence"/>
</dbReference>
<dbReference type="CDD" id="cd00156">
    <property type="entry name" value="REC"/>
    <property type="match status" value="1"/>
</dbReference>